<dbReference type="InterPro" id="IPR005094">
    <property type="entry name" value="Endonuclease_MobA/VirD2"/>
</dbReference>
<evidence type="ECO:0000313" key="3">
    <source>
        <dbReference type="Proteomes" id="UP000242498"/>
    </source>
</evidence>
<dbReference type="AlphaFoldDB" id="A0A285C175"/>
<name>A0A285C175_9PROT</name>
<feature type="domain" description="MobA/VirD2-like nuclease" evidence="1">
    <location>
        <begin position="21"/>
        <end position="146"/>
    </location>
</feature>
<dbReference type="OrthoDB" id="1826980at2"/>
<evidence type="ECO:0000259" key="1">
    <source>
        <dbReference type="Pfam" id="PF03432"/>
    </source>
</evidence>
<evidence type="ECO:0000313" key="2">
    <source>
        <dbReference type="EMBL" id="SNX61220.1"/>
    </source>
</evidence>
<dbReference type="RefSeq" id="WP_096293988.1">
    <property type="nucleotide sequence ID" value="NZ_LT907782.1"/>
</dbReference>
<protein>
    <recommendedName>
        <fullName evidence="1">MobA/VirD2-like nuclease domain-containing protein</fullName>
    </recommendedName>
</protein>
<reference evidence="2 3" key="1">
    <citation type="submission" date="2017-08" db="EMBL/GenBank/DDBJ databases">
        <authorList>
            <person name="de Groot N.N."/>
        </authorList>
    </citation>
    <scope>NUCLEOTIDE SEQUENCE [LARGE SCALE GENOMIC DNA]</scope>
    <source>
        <strain evidence="2 3">Nm15</strain>
    </source>
</reference>
<gene>
    <name evidence="2" type="ORF">SAMN06296273_2673</name>
</gene>
<proteinExistence type="predicted"/>
<dbReference type="Pfam" id="PF03432">
    <property type="entry name" value="Relaxase"/>
    <property type="match status" value="1"/>
</dbReference>
<organism evidence="2 3">
    <name type="scientific">Nitrosomonas ureae</name>
    <dbReference type="NCBI Taxonomy" id="44577"/>
    <lineage>
        <taxon>Bacteria</taxon>
        <taxon>Pseudomonadati</taxon>
        <taxon>Pseudomonadota</taxon>
        <taxon>Betaproteobacteria</taxon>
        <taxon>Nitrosomonadales</taxon>
        <taxon>Nitrosomonadaceae</taxon>
        <taxon>Nitrosomonas</taxon>
    </lineage>
</organism>
<dbReference type="EMBL" id="LT907782">
    <property type="protein sequence ID" value="SNX61220.1"/>
    <property type="molecule type" value="Genomic_DNA"/>
</dbReference>
<sequence>MILKGSQRGGSRQLAAHLNKTEENEHVELHEIRGFMADDVNGALHEAYAMSRGTRCTKFLFSVSLNPPEAENVPIDKFEDALGRIENKLGLENQPRVVVFHEKEGRRHAHCVWSRIKTDEMKAVHLSHYKNKLMDVSKQLYLENHWDMPKGFIDKNQKNPLNYTRQEWQQALRTNQNPKIIKAALQESWGISDSRKAFEHALQDRGYYLARGDKRGYVAVDLYGEVYSLSRQIGVKKADLTKKLGDAQQLPSVEEAKNTISGRLTQQFKGYSDELSLKHKQELQPFFQAKQAITKQHRKARQDQKLTHENRWQAEEQERAARLRKGFQGLWDRLTGAYQRTCAKNEKETQKAVLRDKTEKETLIAKQLTERRKLQTQFKDLRQKQVKERADLFAGMNKHYKNIDRQDEIRKLYEQEKLRIQRTIKNKETTDYDPEI</sequence>
<accession>A0A285C175</accession>
<dbReference type="Proteomes" id="UP000242498">
    <property type="component" value="Chromosome I"/>
</dbReference>